<keyword evidence="2" id="KW-0813">Transport</keyword>
<dbReference type="InterPro" id="IPR013525">
    <property type="entry name" value="ABC2_TM"/>
</dbReference>
<dbReference type="Proteomes" id="UP000827721">
    <property type="component" value="Unassembled WGS sequence"/>
</dbReference>
<feature type="transmembrane region" description="Helical" evidence="9">
    <location>
        <begin position="533"/>
        <end position="557"/>
    </location>
</feature>
<evidence type="ECO:0000256" key="5">
    <source>
        <dbReference type="ARBA" id="ARBA00022840"/>
    </source>
</evidence>
<evidence type="ECO:0000256" key="6">
    <source>
        <dbReference type="ARBA" id="ARBA00022989"/>
    </source>
</evidence>
<sequence length="910" mass="99951">MVVFGGKKVGQAVAGIGGNGLGQVLAAVAAALLVRLFSGPGPALLPENEYSSGDGVEDEKNDAAADSDTTGEAQVPGKIFPVTIRWRNITCSLSDKSSKSVRFLLKNVSGEAKPGRLLAIMGPSGSGKTTLLNVMAGQLMESPRLHLSGLLEVNGKPSSNKAYKFAYVRQEDLFFSQLTVRETLSLAAELQLPEISSVEERDEYVNNLLFKLGLVSCADSNVGDAKVRGISGGEKKRLSLACELIASPSVIFADEPTTGLDAFQAEKVMETLRQLAQDGHTVICSIHQPRGSVYGKFDDIVLLTEGALVYSGPARDEPLEYFSKFGYLCPDHVNPAEFLADLISIDYSSAESVYSSQKRIDNLVESFSQQLSTIIYATPLSGRKGFKSLKKNIVKKKGGWWKQFWLLLKRAWMQASRDGPTNKVRARMSIASALIFGSVFWRMGRSQTSIQDRMGLLQVAAINTAMAALTKTVGVFPKERAIVDRERAKGSYALGPYLLSKLIAEVPIGAAFPLMFGAVLYPMARLHPTLSRFGKFCGIVTAESFAASAMGLTVGAMVPTTEAAMAVGPSLMTVFIVFGGYYVNADNTPIIFRWIPRVSLIRWAFQGLCINEFSGLQFEHQHSFDVQTGEQALERLSFGGSRIRDTVMAQSRILLFWYCTTYLLLEKNKPKYQQLEPLDQIQPTLQLEPLEPESDRDLPPPMEQVKSPQKLESPPLPPAPLLDPFNLEAPTTPPHPINTIRYVSHTHAHFPNTFTFKSTTMSSSSTSISLSSSLLPPSSQSLNRREIQKRAASSSGVKIFAAARDRDYRGRVVDENMIVLRKRIHEMKMVERNYEPPAEWMEWEKQYYTSYDSIICEAMGVLQSHLMNTRPSLALGMLALVILSLPTSTAMVGFQILETTKGILAGIHIV</sequence>
<feature type="transmembrane region" description="Helical" evidence="9">
    <location>
        <begin position="563"/>
        <end position="583"/>
    </location>
</feature>
<dbReference type="InterPro" id="IPR050352">
    <property type="entry name" value="ABCG_transporters"/>
</dbReference>
<feature type="domain" description="ABC transporter" evidence="10">
    <location>
        <begin position="84"/>
        <end position="330"/>
    </location>
</feature>
<keyword evidence="6 9" id="KW-1133">Transmembrane helix</keyword>
<dbReference type="PROSITE" id="PS50893">
    <property type="entry name" value="ABC_TRANSPORTER_2"/>
    <property type="match status" value="1"/>
</dbReference>
<comment type="caution">
    <text evidence="11">The sequence shown here is derived from an EMBL/GenBank/DDBJ whole genome shotgun (WGS) entry which is preliminary data.</text>
</comment>
<evidence type="ECO:0000256" key="8">
    <source>
        <dbReference type="SAM" id="MobiDB-lite"/>
    </source>
</evidence>
<comment type="subcellular location">
    <subcellularLocation>
        <location evidence="1">Membrane</location>
        <topology evidence="1">Multi-pass membrane protein</topology>
    </subcellularLocation>
</comment>
<dbReference type="EMBL" id="JAFEMO010000005">
    <property type="protein sequence ID" value="KAH7571019.1"/>
    <property type="molecule type" value="Genomic_DNA"/>
</dbReference>
<dbReference type="PROSITE" id="PS00211">
    <property type="entry name" value="ABC_TRANSPORTER_1"/>
    <property type="match status" value="1"/>
</dbReference>
<organism evidence="11 12">
    <name type="scientific">Xanthoceras sorbifolium</name>
    <dbReference type="NCBI Taxonomy" id="99658"/>
    <lineage>
        <taxon>Eukaryota</taxon>
        <taxon>Viridiplantae</taxon>
        <taxon>Streptophyta</taxon>
        <taxon>Embryophyta</taxon>
        <taxon>Tracheophyta</taxon>
        <taxon>Spermatophyta</taxon>
        <taxon>Magnoliopsida</taxon>
        <taxon>eudicotyledons</taxon>
        <taxon>Gunneridae</taxon>
        <taxon>Pentapetalae</taxon>
        <taxon>rosids</taxon>
        <taxon>malvids</taxon>
        <taxon>Sapindales</taxon>
        <taxon>Sapindaceae</taxon>
        <taxon>Xanthoceroideae</taxon>
        <taxon>Xanthoceras</taxon>
    </lineage>
</organism>
<gene>
    <name evidence="11" type="ORF">JRO89_XS05G0240900</name>
</gene>
<reference evidence="11 12" key="1">
    <citation type="submission" date="2021-02" db="EMBL/GenBank/DDBJ databases">
        <title>Plant Genome Project.</title>
        <authorList>
            <person name="Zhang R.-G."/>
        </authorList>
    </citation>
    <scope>NUCLEOTIDE SEQUENCE [LARGE SCALE GENOMIC DNA]</scope>
    <source>
        <tissue evidence="11">Leaves</tissue>
    </source>
</reference>
<feature type="transmembrane region" description="Helical" evidence="9">
    <location>
        <begin position="873"/>
        <end position="897"/>
    </location>
</feature>
<name>A0ABQ8I3K2_9ROSI</name>
<dbReference type="Pfam" id="PF19055">
    <property type="entry name" value="ABC2_membrane_7"/>
    <property type="match status" value="1"/>
</dbReference>
<dbReference type="SUPFAM" id="SSF52540">
    <property type="entry name" value="P-loop containing nucleoside triphosphate hydrolases"/>
    <property type="match status" value="1"/>
</dbReference>
<evidence type="ECO:0000313" key="12">
    <source>
        <dbReference type="Proteomes" id="UP000827721"/>
    </source>
</evidence>
<evidence type="ECO:0000256" key="7">
    <source>
        <dbReference type="ARBA" id="ARBA00023136"/>
    </source>
</evidence>
<dbReference type="Pfam" id="PF00005">
    <property type="entry name" value="ABC_tran"/>
    <property type="match status" value="1"/>
</dbReference>
<evidence type="ECO:0000259" key="10">
    <source>
        <dbReference type="PROSITE" id="PS50893"/>
    </source>
</evidence>
<feature type="transmembrane region" description="Helical" evidence="9">
    <location>
        <begin position="497"/>
        <end position="521"/>
    </location>
</feature>
<dbReference type="InterPro" id="IPR003593">
    <property type="entry name" value="AAA+_ATPase"/>
</dbReference>
<dbReference type="CDD" id="cd03213">
    <property type="entry name" value="ABCG_EPDR"/>
    <property type="match status" value="1"/>
</dbReference>
<dbReference type="InterPro" id="IPR017871">
    <property type="entry name" value="ABC_transporter-like_CS"/>
</dbReference>
<feature type="region of interest" description="Disordered" evidence="8">
    <location>
        <begin position="47"/>
        <end position="73"/>
    </location>
</feature>
<proteinExistence type="predicted"/>
<feature type="region of interest" description="Disordered" evidence="8">
    <location>
        <begin position="690"/>
        <end position="719"/>
    </location>
</feature>
<keyword evidence="12" id="KW-1185">Reference proteome</keyword>
<evidence type="ECO:0000313" key="11">
    <source>
        <dbReference type="EMBL" id="KAH7571019.1"/>
    </source>
</evidence>
<dbReference type="SMART" id="SM00382">
    <property type="entry name" value="AAA"/>
    <property type="match status" value="1"/>
</dbReference>
<evidence type="ECO:0000256" key="4">
    <source>
        <dbReference type="ARBA" id="ARBA00022741"/>
    </source>
</evidence>
<dbReference type="InterPro" id="IPR003439">
    <property type="entry name" value="ABC_transporter-like_ATP-bd"/>
</dbReference>
<dbReference type="InterPro" id="IPR043926">
    <property type="entry name" value="ABCG_dom"/>
</dbReference>
<keyword evidence="7 9" id="KW-0472">Membrane</keyword>
<evidence type="ECO:0000256" key="3">
    <source>
        <dbReference type="ARBA" id="ARBA00022692"/>
    </source>
</evidence>
<evidence type="ECO:0000256" key="2">
    <source>
        <dbReference type="ARBA" id="ARBA00022448"/>
    </source>
</evidence>
<dbReference type="PANTHER" id="PTHR48041:SF41">
    <property type="entry name" value="ABC TRANSPORTER G FAMILY"/>
    <property type="match status" value="1"/>
</dbReference>
<accession>A0ABQ8I3K2</accession>
<dbReference type="PANTHER" id="PTHR48041">
    <property type="entry name" value="ABC TRANSPORTER G FAMILY MEMBER 28"/>
    <property type="match status" value="1"/>
</dbReference>
<dbReference type="InterPro" id="IPR027417">
    <property type="entry name" value="P-loop_NTPase"/>
</dbReference>
<keyword evidence="5" id="KW-0067">ATP-binding</keyword>
<keyword evidence="4" id="KW-0547">Nucleotide-binding</keyword>
<keyword evidence="3 9" id="KW-0812">Transmembrane</keyword>
<dbReference type="Pfam" id="PF01061">
    <property type="entry name" value="ABC2_membrane"/>
    <property type="match status" value="1"/>
</dbReference>
<dbReference type="Gene3D" id="3.40.50.300">
    <property type="entry name" value="P-loop containing nucleotide triphosphate hydrolases"/>
    <property type="match status" value="1"/>
</dbReference>
<protein>
    <recommendedName>
        <fullName evidence="10">ABC transporter domain-containing protein</fullName>
    </recommendedName>
</protein>
<evidence type="ECO:0000256" key="1">
    <source>
        <dbReference type="ARBA" id="ARBA00004141"/>
    </source>
</evidence>
<evidence type="ECO:0000256" key="9">
    <source>
        <dbReference type="SAM" id="Phobius"/>
    </source>
</evidence>